<reference evidence="3" key="1">
    <citation type="submission" date="2023-10" db="EMBL/GenBank/DDBJ databases">
        <authorList>
            <person name="Chen Y."/>
            <person name="Shah S."/>
            <person name="Dougan E. K."/>
            <person name="Thang M."/>
            <person name="Chan C."/>
        </authorList>
    </citation>
    <scope>NUCLEOTIDE SEQUENCE [LARGE SCALE GENOMIC DNA]</scope>
</reference>
<keyword evidence="4" id="KW-1185">Reference proteome</keyword>
<sequence length="1263" mass="136880">MAPWHRLERSTDAWTCKSCKDHDGKPFKNKGFRTSCFKCNLAKGVVFLAKVAPPSPSVSAGAQAVALRERERKVKEAELKRREAAVAKAEGSMPAGAADAGTAPQKDQAKIAKLRADLEALEAMEDSPAMDALRAEKRGQLQSMQAAKSAAKPYHVQVRELDEKIKRKDKVVVRLESVAIPAAEKTVASLRTECDTARQERTELQKQRDALVLASVPGALPKAGASALDRAAAFRTLVEPLQSLLEGPSGEQWKACLKTMEELAEKDMAEAGSAARVADAVPPAAGAAADPARGGEQPGGEPGEEEDADMPEAEVEALLDQVLGRGGDAPGPAPAAEGGAPGDGAAAARVTREGATKALQAAFRKHVDKGVVTVAMFNGNAWSGIGDYIESVGKRVLVAVRSHVRSEVVAHWDVEDISPAGLPGRLAARWLNLWSGVVVMAAYFVDSVGWDAQNMLLAGNQLEVDKAYAAVIGQVEQEILGLHDLVGADARRYEGRGQPLGFRERPVRGVRQLPARQSRATYHLRALSTMISELWHVGAALDSKGDHPQRRQRMADLLHAITRRARWVQMDVEAGRILDELRLRLEAWAAYCRAIAGAIKTGPGPGPPAQSLVGRATWRSLARSRATLDADAEKSARADAAAVLAGARQRYAAASAGNAGALHRLTRPLPRWQSPTSGNCSASCSPQAVCAAELDARSQVWQANVAEVQEISREWLAGAERDEPLPAIAVPDLLSAAAKFKVKTGLGVESWNPRALGQCSLGCHEDMVTLLHKVEASLMWPSQVSLLVYLLIPKADSGKRPIAKMWLRTVERDYDWARRGGSSEKAVWRHLVEEEGMALGEGPDGQAVATVLLDLVKCFEKVQLRHVWRRGQRWGFPPRVLRLILASYSLARALLVDGCHSECVAVVSAIVPGSRFALAVLHLVLLEPCDLLRGRWHEVSLAKYVDDMGLACYGVAREVETATRESASWLIAYLWDELQIEVSLTLPGVKGKSKCLATSQWLSKKLGRSMARLGVRLQQTANQLGIDRRGWASGRRPPPTAVRKERFARMAKRRALVAGAKRWGGKVYKVTKAGLKPSVTYGCRALGLKPLEVHALRAALNAGLPSRHRHRSTTLRLAIFGQVRLMGADSWSRLAGPASTCILVLRRLGWSWPAWHVFMTRDGHELDLRHCCPVDAKAMALKDSEAVLWSEWIAADPARASLQPAPFIDPLRTWFTRHLRRWSGGASAAAQAVAAGPWTQHRAYEAGAAATPWCRACAARGIQ</sequence>
<gene>
    <name evidence="3" type="ORF">PCOR1329_LOCUS19614</name>
</gene>
<accession>A0ABN9RE31</accession>
<feature type="coiled-coil region" evidence="1">
    <location>
        <begin position="180"/>
        <end position="214"/>
    </location>
</feature>
<name>A0ABN9RE31_9DINO</name>
<feature type="non-terminal residue" evidence="3">
    <location>
        <position position="1263"/>
    </location>
</feature>
<organism evidence="3 4">
    <name type="scientific">Prorocentrum cordatum</name>
    <dbReference type="NCBI Taxonomy" id="2364126"/>
    <lineage>
        <taxon>Eukaryota</taxon>
        <taxon>Sar</taxon>
        <taxon>Alveolata</taxon>
        <taxon>Dinophyceae</taxon>
        <taxon>Prorocentrales</taxon>
        <taxon>Prorocentraceae</taxon>
        <taxon>Prorocentrum</taxon>
    </lineage>
</organism>
<feature type="region of interest" description="Disordered" evidence="2">
    <location>
        <begin position="85"/>
        <end position="108"/>
    </location>
</feature>
<evidence type="ECO:0000256" key="1">
    <source>
        <dbReference type="SAM" id="Coils"/>
    </source>
</evidence>
<evidence type="ECO:0000313" key="3">
    <source>
        <dbReference type="EMBL" id="CAK0816831.1"/>
    </source>
</evidence>
<evidence type="ECO:0008006" key="5">
    <source>
        <dbReference type="Google" id="ProtNLM"/>
    </source>
</evidence>
<dbReference type="Proteomes" id="UP001189429">
    <property type="component" value="Unassembled WGS sequence"/>
</dbReference>
<dbReference type="EMBL" id="CAUYUJ010006280">
    <property type="protein sequence ID" value="CAK0816831.1"/>
    <property type="molecule type" value="Genomic_DNA"/>
</dbReference>
<feature type="compositionally biased region" description="Low complexity" evidence="2">
    <location>
        <begin position="334"/>
        <end position="349"/>
    </location>
</feature>
<proteinExistence type="predicted"/>
<feature type="compositionally biased region" description="Low complexity" evidence="2">
    <location>
        <begin position="274"/>
        <end position="295"/>
    </location>
</feature>
<feature type="region of interest" description="Disordered" evidence="2">
    <location>
        <begin position="270"/>
        <end position="311"/>
    </location>
</feature>
<keyword evidence="1" id="KW-0175">Coiled coil</keyword>
<evidence type="ECO:0000256" key="2">
    <source>
        <dbReference type="SAM" id="MobiDB-lite"/>
    </source>
</evidence>
<feature type="compositionally biased region" description="Acidic residues" evidence="2">
    <location>
        <begin position="302"/>
        <end position="311"/>
    </location>
</feature>
<evidence type="ECO:0000313" key="4">
    <source>
        <dbReference type="Proteomes" id="UP001189429"/>
    </source>
</evidence>
<protein>
    <recommendedName>
        <fullName evidence="5">Reverse transcriptase domain-containing protein</fullName>
    </recommendedName>
</protein>
<feature type="region of interest" description="Disordered" evidence="2">
    <location>
        <begin position="323"/>
        <end position="349"/>
    </location>
</feature>
<comment type="caution">
    <text evidence="3">The sequence shown here is derived from an EMBL/GenBank/DDBJ whole genome shotgun (WGS) entry which is preliminary data.</text>
</comment>